<evidence type="ECO:0000313" key="4">
    <source>
        <dbReference type="Proteomes" id="UP001597024"/>
    </source>
</evidence>
<keyword evidence="2" id="KW-0479">Metal-binding</keyword>
<dbReference type="InterPro" id="IPR017972">
    <property type="entry name" value="Cyt_P450_CS"/>
</dbReference>
<proteinExistence type="inferred from homology"/>
<accession>A0ABW3DVE0</accession>
<dbReference type="InterPro" id="IPR001128">
    <property type="entry name" value="Cyt_P450"/>
</dbReference>
<reference evidence="4" key="1">
    <citation type="journal article" date="2019" name="Int. J. Syst. Evol. Microbiol.">
        <title>The Global Catalogue of Microorganisms (GCM) 10K type strain sequencing project: providing services to taxonomists for standard genome sequencing and annotation.</title>
        <authorList>
            <consortium name="The Broad Institute Genomics Platform"/>
            <consortium name="The Broad Institute Genome Sequencing Center for Infectious Disease"/>
            <person name="Wu L."/>
            <person name="Ma J."/>
        </authorList>
    </citation>
    <scope>NUCLEOTIDE SEQUENCE [LARGE SCALE GENOMIC DNA]</scope>
    <source>
        <strain evidence="4">CCUG 62974</strain>
    </source>
</reference>
<dbReference type="Gene3D" id="1.10.630.10">
    <property type="entry name" value="Cytochrome P450"/>
    <property type="match status" value="1"/>
</dbReference>
<dbReference type="Proteomes" id="UP001597024">
    <property type="component" value="Unassembled WGS sequence"/>
</dbReference>
<dbReference type="PANTHER" id="PTHR46696">
    <property type="entry name" value="P450, PUTATIVE (EUROFUNG)-RELATED"/>
    <property type="match status" value="1"/>
</dbReference>
<evidence type="ECO:0000313" key="3">
    <source>
        <dbReference type="EMBL" id="MFD0887803.1"/>
    </source>
</evidence>
<evidence type="ECO:0000256" key="1">
    <source>
        <dbReference type="ARBA" id="ARBA00010617"/>
    </source>
</evidence>
<dbReference type="PANTHER" id="PTHR46696:SF1">
    <property type="entry name" value="CYTOCHROME P450 YJIB-RELATED"/>
    <property type="match status" value="1"/>
</dbReference>
<name>A0ABW3DVE0_9ACTN</name>
<keyword evidence="2" id="KW-0503">Monooxygenase</keyword>
<feature type="non-terminal residue" evidence="3">
    <location>
        <position position="1"/>
    </location>
</feature>
<dbReference type="InterPro" id="IPR036396">
    <property type="entry name" value="Cyt_P450_sf"/>
</dbReference>
<keyword evidence="4" id="KW-1185">Reference proteome</keyword>
<dbReference type="SUPFAM" id="SSF48264">
    <property type="entry name" value="Cytochrome P450"/>
    <property type="match status" value="1"/>
</dbReference>
<keyword evidence="2" id="KW-0560">Oxidoreductase</keyword>
<evidence type="ECO:0000256" key="2">
    <source>
        <dbReference type="RuleBase" id="RU000461"/>
    </source>
</evidence>
<dbReference type="Pfam" id="PF00067">
    <property type="entry name" value="p450"/>
    <property type="match status" value="1"/>
</dbReference>
<comment type="caution">
    <text evidence="3">The sequence shown here is derived from an EMBL/GenBank/DDBJ whole genome shotgun (WGS) entry which is preliminary data.</text>
</comment>
<organism evidence="3 4">
    <name type="scientific">Streptosporangium algeriense</name>
    <dbReference type="NCBI Taxonomy" id="1682748"/>
    <lineage>
        <taxon>Bacteria</taxon>
        <taxon>Bacillati</taxon>
        <taxon>Actinomycetota</taxon>
        <taxon>Actinomycetes</taxon>
        <taxon>Streptosporangiales</taxon>
        <taxon>Streptosporangiaceae</taxon>
        <taxon>Streptosporangium</taxon>
    </lineage>
</organism>
<dbReference type="EMBL" id="JBHTHX010001067">
    <property type="protein sequence ID" value="MFD0887803.1"/>
    <property type="molecule type" value="Genomic_DNA"/>
</dbReference>
<comment type="similarity">
    <text evidence="1 2">Belongs to the cytochrome P450 family.</text>
</comment>
<gene>
    <name evidence="3" type="ORF">ACFQ08_24955</name>
</gene>
<sequence>RFAEPDVYDPGRRAAGHLAFGFGVHQCVGRHLARIQLSVGYPAVFRRFPALRLAVPAQEVPIVRHGAVYGAGRLPVVW</sequence>
<keyword evidence="2" id="KW-0408">Iron</keyword>
<protein>
    <submittedName>
        <fullName evidence="3">Cytochrome P450</fullName>
    </submittedName>
</protein>
<keyword evidence="2" id="KW-0349">Heme</keyword>
<dbReference type="PROSITE" id="PS00086">
    <property type="entry name" value="CYTOCHROME_P450"/>
    <property type="match status" value="1"/>
</dbReference>